<feature type="compositionally biased region" description="Basic residues" evidence="9">
    <location>
        <begin position="20"/>
        <end position="34"/>
    </location>
</feature>
<keyword evidence="3 7" id="KW-0479">Metal-binding</keyword>
<evidence type="ECO:0000259" key="12">
    <source>
        <dbReference type="PROSITE" id="PS50199"/>
    </source>
</evidence>
<dbReference type="GO" id="GO:0005684">
    <property type="term" value="C:U2-type spliceosomal complex"/>
    <property type="evidence" value="ECO:0007669"/>
    <property type="project" value="TreeGrafter"/>
</dbReference>
<dbReference type="GO" id="GO:0006397">
    <property type="term" value="P:mRNA processing"/>
    <property type="evidence" value="ECO:0007669"/>
    <property type="project" value="UniProtKB-KW"/>
</dbReference>
<evidence type="ECO:0000256" key="7">
    <source>
        <dbReference type="PROSITE-ProRule" id="PRU00723"/>
    </source>
</evidence>
<evidence type="ECO:0000256" key="2">
    <source>
        <dbReference type="ARBA" id="ARBA00009161"/>
    </source>
</evidence>
<evidence type="ECO:0000256" key="8">
    <source>
        <dbReference type="RuleBase" id="RU367110"/>
    </source>
</evidence>
<dbReference type="SUPFAM" id="SSF57850">
    <property type="entry name" value="RING/U-box"/>
    <property type="match status" value="1"/>
</dbReference>
<dbReference type="Gene3D" id="4.10.1000.10">
    <property type="entry name" value="Zinc finger, CCCH-type"/>
    <property type="match status" value="1"/>
</dbReference>
<feature type="region of interest" description="Disordered" evidence="9">
    <location>
        <begin position="314"/>
        <end position="354"/>
    </location>
</feature>
<dbReference type="GO" id="GO:0034247">
    <property type="term" value="P:snoRNA splicing"/>
    <property type="evidence" value="ECO:0007669"/>
    <property type="project" value="TreeGrafter"/>
</dbReference>
<comment type="function">
    <text evidence="1 8">Involved in pre-mRNA splicing.</text>
</comment>
<keyword evidence="8" id="KW-0508">mRNA splicing</keyword>
<evidence type="ECO:0000256" key="6">
    <source>
        <dbReference type="PROSITE-ProRule" id="PRU00322"/>
    </source>
</evidence>
<organism evidence="13 14">
    <name type="scientific">Jimgerdemannia flammicorona</name>
    <dbReference type="NCBI Taxonomy" id="994334"/>
    <lineage>
        <taxon>Eukaryota</taxon>
        <taxon>Fungi</taxon>
        <taxon>Fungi incertae sedis</taxon>
        <taxon>Mucoromycota</taxon>
        <taxon>Mucoromycotina</taxon>
        <taxon>Endogonomycetes</taxon>
        <taxon>Endogonales</taxon>
        <taxon>Endogonaceae</taxon>
        <taxon>Jimgerdemannia</taxon>
    </lineage>
</organism>
<keyword evidence="14" id="KW-1185">Reference proteome</keyword>
<feature type="domain" description="RanBP2-type" evidence="12">
    <location>
        <begin position="270"/>
        <end position="299"/>
    </location>
</feature>
<evidence type="ECO:0000259" key="10">
    <source>
        <dbReference type="PROSITE" id="PS50089"/>
    </source>
</evidence>
<dbReference type="PROSITE" id="PS50089">
    <property type="entry name" value="ZF_RING_2"/>
    <property type="match status" value="1"/>
</dbReference>
<keyword evidence="5 7" id="KW-0862">Zinc</keyword>
<feature type="compositionally biased region" description="Polar residues" evidence="9">
    <location>
        <begin position="70"/>
        <end position="79"/>
    </location>
</feature>
<feature type="compositionally biased region" description="Basic and acidic residues" evidence="9">
    <location>
        <begin position="115"/>
        <end position="125"/>
    </location>
</feature>
<feature type="compositionally biased region" description="Low complexity" evidence="9">
    <location>
        <begin position="1"/>
        <end position="16"/>
    </location>
</feature>
<keyword evidence="4 6" id="KW-0863">Zinc-finger</keyword>
<dbReference type="PANTHER" id="PTHR12930:SF0">
    <property type="entry name" value="RING FINGER PROTEIN 113B"/>
    <property type="match status" value="1"/>
</dbReference>
<evidence type="ECO:0000256" key="3">
    <source>
        <dbReference type="ARBA" id="ARBA00022723"/>
    </source>
</evidence>
<evidence type="ECO:0000256" key="4">
    <source>
        <dbReference type="ARBA" id="ARBA00022771"/>
    </source>
</evidence>
<feature type="region of interest" description="Disordered" evidence="9">
    <location>
        <begin position="1"/>
        <end position="79"/>
    </location>
</feature>
<dbReference type="PANTHER" id="PTHR12930">
    <property type="entry name" value="ZINC FINGER PROTEIN 183"/>
    <property type="match status" value="1"/>
</dbReference>
<dbReference type="InterPro" id="IPR013083">
    <property type="entry name" value="Znf_RING/FYVE/PHD"/>
</dbReference>
<dbReference type="EMBL" id="RBNI01007352">
    <property type="protein sequence ID" value="RUP45406.1"/>
    <property type="molecule type" value="Genomic_DNA"/>
</dbReference>
<dbReference type="InterPro" id="IPR039971">
    <property type="entry name" value="CWC24-like"/>
</dbReference>
<feature type="domain" description="RING-type" evidence="10">
    <location>
        <begin position="256"/>
        <end position="293"/>
    </location>
</feature>
<dbReference type="InterPro" id="IPR000571">
    <property type="entry name" value="Znf_CCCH"/>
</dbReference>
<dbReference type="CDD" id="cd16539">
    <property type="entry name" value="RING-HC_RNF113A_B"/>
    <property type="match status" value="1"/>
</dbReference>
<dbReference type="AlphaFoldDB" id="A0A433D3H9"/>
<dbReference type="Proteomes" id="UP000268093">
    <property type="component" value="Unassembled WGS sequence"/>
</dbReference>
<feature type="compositionally biased region" description="Acidic residues" evidence="9">
    <location>
        <begin position="339"/>
        <end position="354"/>
    </location>
</feature>
<evidence type="ECO:0000256" key="1">
    <source>
        <dbReference type="ARBA" id="ARBA00003777"/>
    </source>
</evidence>
<feature type="domain" description="C3H1-type" evidence="11">
    <location>
        <begin position="175"/>
        <end position="203"/>
    </location>
</feature>
<evidence type="ECO:0000313" key="13">
    <source>
        <dbReference type="EMBL" id="RUP45406.1"/>
    </source>
</evidence>
<name>A0A433D3H9_9FUNG</name>
<dbReference type="FunFam" id="3.30.40.10:FF:000045">
    <property type="entry name" value="RING finger protein 113A"/>
    <property type="match status" value="1"/>
</dbReference>
<dbReference type="PROSITE" id="PS50103">
    <property type="entry name" value="ZF_C3H1"/>
    <property type="match status" value="1"/>
</dbReference>
<feature type="region of interest" description="Disordered" evidence="9">
    <location>
        <begin position="229"/>
        <end position="249"/>
    </location>
</feature>
<sequence>MADNDTTTAITPDDATVPFFKKRSAKKNLRKRKASPAPEDSANPLKPTEPASDDDNESVSAVVTKIPKTTAANPFIQTTARSRKEDDIIGVRYASNRSAANSNTNDAARYNTEWELEHEQQEKTKKANVMGNAASSSSAAAAGTSVDTEKRLANPKMARGPQRAPANIRVTAVFDYKPDLCKDYKETGFCGYGDSCIFLHDRSDYKSGWQLEREWDEAQKNKTTFGKRDPNRYAVAGSDAEGSEGSDSDDELPFACLICREEFNNPVMTKCGHYFCENCAIKNYAKSPKCFACGAATGGIFNAAKNLKAKLVERKKARELAGEESKGDGREEMEKSKDDDENDGEDDDEDDDED</sequence>
<accession>A0A433D3H9</accession>
<comment type="subcellular location">
    <subcellularLocation>
        <location evidence="8">Nucleus</location>
    </subcellularLocation>
</comment>
<dbReference type="GO" id="GO:0008270">
    <property type="term" value="F:zinc ion binding"/>
    <property type="evidence" value="ECO:0007669"/>
    <property type="project" value="UniProtKB-KW"/>
</dbReference>
<comment type="subunit">
    <text evidence="8">Associated with the spliceosome.</text>
</comment>
<dbReference type="InterPro" id="IPR036855">
    <property type="entry name" value="Znf_CCCH_sf"/>
</dbReference>
<comment type="caution">
    <text evidence="13">The sequence shown here is derived from an EMBL/GenBank/DDBJ whole genome shotgun (WGS) entry which is preliminary data.</text>
</comment>
<dbReference type="Pfam" id="PF00642">
    <property type="entry name" value="zf-CCCH"/>
    <property type="match status" value="1"/>
</dbReference>
<reference evidence="13 14" key="1">
    <citation type="journal article" date="2018" name="New Phytol.">
        <title>Phylogenomics of Endogonaceae and evolution of mycorrhizas within Mucoromycota.</title>
        <authorList>
            <person name="Chang Y."/>
            <person name="Desiro A."/>
            <person name="Na H."/>
            <person name="Sandor L."/>
            <person name="Lipzen A."/>
            <person name="Clum A."/>
            <person name="Barry K."/>
            <person name="Grigoriev I.V."/>
            <person name="Martin F.M."/>
            <person name="Stajich J.E."/>
            <person name="Smith M.E."/>
            <person name="Bonito G."/>
            <person name="Spatafora J.W."/>
        </authorList>
    </citation>
    <scope>NUCLEOTIDE SEQUENCE [LARGE SCALE GENOMIC DNA]</scope>
    <source>
        <strain evidence="13 14">GMNB39</strain>
    </source>
</reference>
<dbReference type="SUPFAM" id="SSF90229">
    <property type="entry name" value="CCCH zinc finger"/>
    <property type="match status" value="1"/>
</dbReference>
<dbReference type="GO" id="GO:0003677">
    <property type="term" value="F:DNA binding"/>
    <property type="evidence" value="ECO:0007669"/>
    <property type="project" value="UniProtKB-UniRule"/>
</dbReference>
<dbReference type="PROSITE" id="PS00518">
    <property type="entry name" value="ZF_RING_1"/>
    <property type="match status" value="1"/>
</dbReference>
<protein>
    <recommendedName>
        <fullName evidence="8">Pre-mRNA-splicing factor CWC24</fullName>
    </recommendedName>
</protein>
<feature type="region of interest" description="Disordered" evidence="9">
    <location>
        <begin position="115"/>
        <end position="164"/>
    </location>
</feature>
<dbReference type="InterPro" id="IPR027370">
    <property type="entry name" value="Znf-RING_euk"/>
</dbReference>
<dbReference type="InterPro" id="IPR017907">
    <property type="entry name" value="Znf_RING_CS"/>
</dbReference>
<feature type="compositionally biased region" description="Low complexity" evidence="9">
    <location>
        <begin position="133"/>
        <end position="142"/>
    </location>
</feature>
<evidence type="ECO:0000259" key="11">
    <source>
        <dbReference type="PROSITE" id="PS50103"/>
    </source>
</evidence>
<keyword evidence="8" id="KW-0539">Nucleus</keyword>
<dbReference type="PROSITE" id="PS50199">
    <property type="entry name" value="ZF_RANBP2_2"/>
    <property type="match status" value="1"/>
</dbReference>
<dbReference type="InterPro" id="IPR001841">
    <property type="entry name" value="Znf_RING"/>
</dbReference>
<dbReference type="Pfam" id="PF13445">
    <property type="entry name" value="zf-RING_UBOX"/>
    <property type="match status" value="1"/>
</dbReference>
<keyword evidence="8" id="KW-0238">DNA-binding</keyword>
<comment type="similarity">
    <text evidence="2 8">Belongs to the CWC24 family.</text>
</comment>
<gene>
    <name evidence="13" type="ORF">BC936DRAFT_148223</name>
</gene>
<evidence type="ECO:0000256" key="5">
    <source>
        <dbReference type="ARBA" id="ARBA00022833"/>
    </source>
</evidence>
<dbReference type="SMART" id="SM00356">
    <property type="entry name" value="ZnF_C3H1"/>
    <property type="match status" value="1"/>
</dbReference>
<dbReference type="Gene3D" id="3.30.40.10">
    <property type="entry name" value="Zinc/RING finger domain, C3HC4 (zinc finger)"/>
    <property type="match status" value="1"/>
</dbReference>
<feature type="compositionally biased region" description="Basic and acidic residues" evidence="9">
    <location>
        <begin position="314"/>
        <end position="338"/>
    </location>
</feature>
<dbReference type="InterPro" id="IPR001876">
    <property type="entry name" value="Znf_RanBP2"/>
</dbReference>
<keyword evidence="8" id="KW-0507">mRNA processing</keyword>
<proteinExistence type="inferred from homology"/>
<feature type="zinc finger region" description="C3H1-type" evidence="7">
    <location>
        <begin position="175"/>
        <end position="203"/>
    </location>
</feature>
<evidence type="ECO:0000256" key="9">
    <source>
        <dbReference type="SAM" id="MobiDB-lite"/>
    </source>
</evidence>
<dbReference type="SMART" id="SM00184">
    <property type="entry name" value="RING"/>
    <property type="match status" value="1"/>
</dbReference>
<evidence type="ECO:0000313" key="14">
    <source>
        <dbReference type="Proteomes" id="UP000268093"/>
    </source>
</evidence>
<keyword evidence="8" id="KW-0747">Spliceosome</keyword>